<keyword evidence="3 6" id="KW-0134">Cell wall</keyword>
<name>R7S5S3_PUNST</name>
<dbReference type="KEGG" id="psq:PUNSTDRAFT_138153"/>
<evidence type="ECO:0000256" key="1">
    <source>
        <dbReference type="ARBA" id="ARBA00004191"/>
    </source>
</evidence>
<evidence type="ECO:0000256" key="6">
    <source>
        <dbReference type="RuleBase" id="RU365009"/>
    </source>
</evidence>
<dbReference type="Proteomes" id="UP000054196">
    <property type="component" value="Unassembled WGS sequence"/>
</dbReference>
<evidence type="ECO:0000256" key="3">
    <source>
        <dbReference type="ARBA" id="ARBA00022512"/>
    </source>
</evidence>
<evidence type="ECO:0000313" key="7">
    <source>
        <dbReference type="EMBL" id="EIN04966.1"/>
    </source>
</evidence>
<dbReference type="GO" id="GO:0005199">
    <property type="term" value="F:structural constituent of cell wall"/>
    <property type="evidence" value="ECO:0007669"/>
    <property type="project" value="InterPro"/>
</dbReference>
<evidence type="ECO:0000313" key="8">
    <source>
        <dbReference type="Proteomes" id="UP000054196"/>
    </source>
</evidence>
<keyword evidence="5 6" id="KW-1015">Disulfide bond</keyword>
<dbReference type="CDD" id="cd23507">
    <property type="entry name" value="hydrophobin_I"/>
    <property type="match status" value="1"/>
</dbReference>
<dbReference type="EMBL" id="JH687552">
    <property type="protein sequence ID" value="EIN04966.1"/>
    <property type="molecule type" value="Genomic_DNA"/>
</dbReference>
<comment type="similarity">
    <text evidence="2 6">Belongs to the fungal hydrophobin family.</text>
</comment>
<keyword evidence="4 6" id="KW-0964">Secreted</keyword>
<dbReference type="SMART" id="SM00075">
    <property type="entry name" value="HYDRO"/>
    <property type="match status" value="1"/>
</dbReference>
<proteinExistence type="inferred from homology"/>
<dbReference type="OMA" id="CDSETTH"/>
<comment type="subcellular location">
    <subcellularLocation>
        <location evidence="1 6">Secreted</location>
        <location evidence="1 6">Cell wall</location>
    </subcellularLocation>
</comment>
<dbReference type="RefSeq" id="XP_007387889.1">
    <property type="nucleotide sequence ID" value="XM_007387827.1"/>
</dbReference>
<dbReference type="AlphaFoldDB" id="R7S5S3"/>
<protein>
    <recommendedName>
        <fullName evidence="6">Hydrophobin</fullName>
    </recommendedName>
</protein>
<keyword evidence="8" id="KW-1185">Reference proteome</keyword>
<dbReference type="InterPro" id="IPR001338">
    <property type="entry name" value="Class_I_Hydrophobin"/>
</dbReference>
<evidence type="ECO:0000256" key="5">
    <source>
        <dbReference type="ARBA" id="ARBA00023157"/>
    </source>
</evidence>
<dbReference type="GO" id="GO:0009277">
    <property type="term" value="C:fungal-type cell wall"/>
    <property type="evidence" value="ECO:0007669"/>
    <property type="project" value="InterPro"/>
</dbReference>
<feature type="signal peptide" evidence="6">
    <location>
        <begin position="1"/>
        <end position="21"/>
    </location>
</feature>
<evidence type="ECO:0000256" key="2">
    <source>
        <dbReference type="ARBA" id="ARBA00010446"/>
    </source>
</evidence>
<reference evidence="8" key="1">
    <citation type="journal article" date="2012" name="Science">
        <title>The Paleozoic origin of enzymatic lignin decomposition reconstructed from 31 fungal genomes.</title>
        <authorList>
            <person name="Floudas D."/>
            <person name="Binder M."/>
            <person name="Riley R."/>
            <person name="Barry K."/>
            <person name="Blanchette R.A."/>
            <person name="Henrissat B."/>
            <person name="Martinez A.T."/>
            <person name="Otillar R."/>
            <person name="Spatafora J.W."/>
            <person name="Yadav J.S."/>
            <person name="Aerts A."/>
            <person name="Benoit I."/>
            <person name="Boyd A."/>
            <person name="Carlson A."/>
            <person name="Copeland A."/>
            <person name="Coutinho P.M."/>
            <person name="de Vries R.P."/>
            <person name="Ferreira P."/>
            <person name="Findley K."/>
            <person name="Foster B."/>
            <person name="Gaskell J."/>
            <person name="Glotzer D."/>
            <person name="Gorecki P."/>
            <person name="Heitman J."/>
            <person name="Hesse C."/>
            <person name="Hori C."/>
            <person name="Igarashi K."/>
            <person name="Jurgens J.A."/>
            <person name="Kallen N."/>
            <person name="Kersten P."/>
            <person name="Kohler A."/>
            <person name="Kuees U."/>
            <person name="Kumar T.K.A."/>
            <person name="Kuo A."/>
            <person name="LaButti K."/>
            <person name="Larrondo L.F."/>
            <person name="Lindquist E."/>
            <person name="Ling A."/>
            <person name="Lombard V."/>
            <person name="Lucas S."/>
            <person name="Lundell T."/>
            <person name="Martin R."/>
            <person name="McLaughlin D.J."/>
            <person name="Morgenstern I."/>
            <person name="Morin E."/>
            <person name="Murat C."/>
            <person name="Nagy L.G."/>
            <person name="Nolan M."/>
            <person name="Ohm R.A."/>
            <person name="Patyshakuliyeva A."/>
            <person name="Rokas A."/>
            <person name="Ruiz-Duenas F.J."/>
            <person name="Sabat G."/>
            <person name="Salamov A."/>
            <person name="Samejima M."/>
            <person name="Schmutz J."/>
            <person name="Slot J.C."/>
            <person name="St John F."/>
            <person name="Stenlid J."/>
            <person name="Sun H."/>
            <person name="Sun S."/>
            <person name="Syed K."/>
            <person name="Tsang A."/>
            <person name="Wiebenga A."/>
            <person name="Young D."/>
            <person name="Pisabarro A."/>
            <person name="Eastwood D.C."/>
            <person name="Martin F."/>
            <person name="Cullen D."/>
            <person name="Grigoriev I.V."/>
            <person name="Hibbett D.S."/>
        </authorList>
    </citation>
    <scope>NUCLEOTIDE SEQUENCE [LARGE SCALE GENOMIC DNA]</scope>
    <source>
        <strain evidence="8">HHB-11173 SS5</strain>
    </source>
</reference>
<feature type="chain" id="PRO_5013984651" description="Hydrophobin" evidence="6">
    <location>
        <begin position="22"/>
        <end position="236"/>
    </location>
</feature>
<organism evidence="7 8">
    <name type="scientific">Punctularia strigosozonata (strain HHB-11173)</name>
    <name type="common">White-rot fungus</name>
    <dbReference type="NCBI Taxonomy" id="741275"/>
    <lineage>
        <taxon>Eukaryota</taxon>
        <taxon>Fungi</taxon>
        <taxon>Dikarya</taxon>
        <taxon>Basidiomycota</taxon>
        <taxon>Agaricomycotina</taxon>
        <taxon>Agaricomycetes</taxon>
        <taxon>Corticiales</taxon>
        <taxon>Punctulariaceae</taxon>
        <taxon>Punctularia</taxon>
    </lineage>
</organism>
<accession>R7S5S3</accession>
<keyword evidence="6" id="KW-0732">Signal</keyword>
<dbReference type="GeneID" id="18880003"/>
<dbReference type="HOGENOM" id="CLU_1175950_0_0_1"/>
<dbReference type="OrthoDB" id="4225815at2759"/>
<sequence>MFSPSSSAFVMLSTLLVFSAAAPGLSPVETTTVTVTVDTCATSTVAGSLPTSVGTLSSATDGVSSTTGLVSSVASSAVSSVTSVVSSAAGGSVSSAASVASSAASVVSSAANSATSVAGSATTGDGALPTSVLSSAIGASTTVTVSAPTATAIPASQCDTGSLQCCNTVMNASSPSADLLLGLLGIVVNGLDVLLGVQCSPISILGLGTASCSAQTVCCEDNSNSLISIGCIAIIL</sequence>
<dbReference type="Pfam" id="PF01185">
    <property type="entry name" value="Hydrophobin"/>
    <property type="match status" value="1"/>
</dbReference>
<evidence type="ECO:0000256" key="4">
    <source>
        <dbReference type="ARBA" id="ARBA00022525"/>
    </source>
</evidence>
<gene>
    <name evidence="7" type="ORF">PUNSTDRAFT_138153</name>
</gene>